<dbReference type="SMART" id="SM00822">
    <property type="entry name" value="PKS_KR"/>
    <property type="match status" value="1"/>
</dbReference>
<keyword evidence="2" id="KW-0560">Oxidoreductase</keyword>
<accession>A0ABY4L2B9</accession>
<reference evidence="5 6" key="1">
    <citation type="submission" date="2020-04" db="EMBL/GenBank/DDBJ databases">
        <title>Thermobifida alba genome sequencing and assembly.</title>
        <authorList>
            <person name="Luzics S."/>
            <person name="Horvath B."/>
            <person name="Nagy I."/>
            <person name="Toth A."/>
            <person name="Nagy I."/>
            <person name="Kukolya J."/>
        </authorList>
    </citation>
    <scope>NUCLEOTIDE SEQUENCE [LARGE SCALE GENOMIC DNA]</scope>
    <source>
        <strain evidence="5 6">DSM 43795</strain>
    </source>
</reference>
<dbReference type="CDD" id="cd05233">
    <property type="entry name" value="SDR_c"/>
    <property type="match status" value="1"/>
</dbReference>
<keyword evidence="6" id="KW-1185">Reference proteome</keyword>
<evidence type="ECO:0000256" key="2">
    <source>
        <dbReference type="ARBA" id="ARBA00023002"/>
    </source>
</evidence>
<organism evidence="5 6">
    <name type="scientific">Thermobifida alba</name>
    <name type="common">Thermomonospora alba</name>
    <dbReference type="NCBI Taxonomy" id="53522"/>
    <lineage>
        <taxon>Bacteria</taxon>
        <taxon>Bacillati</taxon>
        <taxon>Actinomycetota</taxon>
        <taxon>Actinomycetes</taxon>
        <taxon>Streptosporangiales</taxon>
        <taxon>Nocardiopsidaceae</taxon>
        <taxon>Thermobifida</taxon>
    </lineage>
</organism>
<dbReference type="PRINTS" id="PR00080">
    <property type="entry name" value="SDRFAMILY"/>
</dbReference>
<feature type="domain" description="Ketoreductase" evidence="4">
    <location>
        <begin position="5"/>
        <end position="189"/>
    </location>
</feature>
<dbReference type="PRINTS" id="PR00081">
    <property type="entry name" value="GDHRDH"/>
</dbReference>
<gene>
    <name evidence="5" type="ORF">FOF52_04855</name>
</gene>
<dbReference type="PROSITE" id="PS00061">
    <property type="entry name" value="ADH_SHORT"/>
    <property type="match status" value="1"/>
</dbReference>
<dbReference type="EMBL" id="CP051627">
    <property type="protein sequence ID" value="UPT20375.1"/>
    <property type="molecule type" value="Genomic_DNA"/>
</dbReference>
<evidence type="ECO:0000256" key="1">
    <source>
        <dbReference type="ARBA" id="ARBA00006484"/>
    </source>
</evidence>
<dbReference type="Pfam" id="PF13561">
    <property type="entry name" value="adh_short_C2"/>
    <property type="match status" value="1"/>
</dbReference>
<dbReference type="Proteomes" id="UP000832041">
    <property type="component" value="Chromosome"/>
</dbReference>
<evidence type="ECO:0000313" key="5">
    <source>
        <dbReference type="EMBL" id="UPT20375.1"/>
    </source>
</evidence>
<dbReference type="InterPro" id="IPR002347">
    <property type="entry name" value="SDR_fam"/>
</dbReference>
<evidence type="ECO:0000259" key="4">
    <source>
        <dbReference type="SMART" id="SM00822"/>
    </source>
</evidence>
<keyword evidence="3" id="KW-0520">NAD</keyword>
<dbReference type="InterPro" id="IPR036291">
    <property type="entry name" value="NAD(P)-bd_dom_sf"/>
</dbReference>
<protein>
    <submittedName>
        <fullName evidence="5">SDR family oxidoreductase</fullName>
    </submittedName>
</protein>
<sequence>MLTDKRVLVTGAGHGMGRAIALEAARQGAACVTVADIDAAAAAETAAAVAEHGARSHAAVVDLSDAAQVRRMVEEAVAAGGGLDTLVNNAGVLDSAFTDTPTLEELPEEAWDRVYAVNVKAVWLATKFAAPHLRASERGPSVVNAASVAGMTGYATPAYASSKGAVIQLTRSTAIALSPEVRCNAYCPGSIETPMSRAHLEAAPDREERLRSMTGAHLIPRFGRAEEVAKVVCFLASDDASFVTGGIFPVDGGTTAWRGLRS</sequence>
<name>A0ABY4L2B9_THEAE</name>
<dbReference type="PANTHER" id="PTHR24321:SF8">
    <property type="entry name" value="ESTRADIOL 17-BETA-DEHYDROGENASE 8-RELATED"/>
    <property type="match status" value="1"/>
</dbReference>
<evidence type="ECO:0000256" key="3">
    <source>
        <dbReference type="ARBA" id="ARBA00023027"/>
    </source>
</evidence>
<dbReference type="InterPro" id="IPR020904">
    <property type="entry name" value="Sc_DH/Rdtase_CS"/>
</dbReference>
<dbReference type="InterPro" id="IPR057326">
    <property type="entry name" value="KR_dom"/>
</dbReference>
<evidence type="ECO:0000313" key="6">
    <source>
        <dbReference type="Proteomes" id="UP000832041"/>
    </source>
</evidence>
<dbReference type="SUPFAM" id="SSF51735">
    <property type="entry name" value="NAD(P)-binding Rossmann-fold domains"/>
    <property type="match status" value="1"/>
</dbReference>
<comment type="similarity">
    <text evidence="1">Belongs to the short-chain dehydrogenases/reductases (SDR) family.</text>
</comment>
<proteinExistence type="inferred from homology"/>
<dbReference type="RefSeq" id="WP_248592633.1">
    <property type="nucleotide sequence ID" value="NZ_BAABEB010000012.1"/>
</dbReference>
<dbReference type="PANTHER" id="PTHR24321">
    <property type="entry name" value="DEHYDROGENASES, SHORT CHAIN"/>
    <property type="match status" value="1"/>
</dbReference>
<dbReference type="Gene3D" id="3.40.50.720">
    <property type="entry name" value="NAD(P)-binding Rossmann-like Domain"/>
    <property type="match status" value="1"/>
</dbReference>